<protein>
    <submittedName>
        <fullName evidence="2">S-adenosyl methyltransferase</fullName>
    </submittedName>
</protein>
<evidence type="ECO:0000313" key="3">
    <source>
        <dbReference type="Proteomes" id="UP000199529"/>
    </source>
</evidence>
<reference evidence="3" key="1">
    <citation type="submission" date="2016-10" db="EMBL/GenBank/DDBJ databases">
        <authorList>
            <person name="Varghese N."/>
            <person name="Submissions S."/>
        </authorList>
    </citation>
    <scope>NUCLEOTIDE SEQUENCE [LARGE SCALE GENOMIC DNA]</scope>
    <source>
        <strain evidence="3">CGMCC 4.3530</strain>
    </source>
</reference>
<dbReference type="Pfam" id="PF04672">
    <property type="entry name" value="Methyltransf_19"/>
    <property type="match status" value="1"/>
</dbReference>
<dbReference type="OrthoDB" id="3514105at2"/>
<evidence type="ECO:0000313" key="2">
    <source>
        <dbReference type="EMBL" id="SDX31431.1"/>
    </source>
</evidence>
<keyword evidence="3" id="KW-1185">Reference proteome</keyword>
<feature type="compositionally biased region" description="Polar residues" evidence="1">
    <location>
        <begin position="266"/>
        <end position="278"/>
    </location>
</feature>
<organism evidence="2 3">
    <name type="scientific">Saccharopolyspora shandongensis</name>
    <dbReference type="NCBI Taxonomy" id="418495"/>
    <lineage>
        <taxon>Bacteria</taxon>
        <taxon>Bacillati</taxon>
        <taxon>Actinomycetota</taxon>
        <taxon>Actinomycetes</taxon>
        <taxon>Pseudonocardiales</taxon>
        <taxon>Pseudonocardiaceae</taxon>
        <taxon>Saccharopolyspora</taxon>
    </lineage>
</organism>
<evidence type="ECO:0000256" key="1">
    <source>
        <dbReference type="SAM" id="MobiDB-lite"/>
    </source>
</evidence>
<sequence length="289" mass="31964">MSERDEDIDAPRGIDLESPSVARVYDYFLGGCTNWAIDRAFGDMILQGFPVLRDIAVANRLFMHRVVRHLVRLGVRQIVDVGSGAPTMGAAHQVAQELDSEVNVVYIDRDPIAVAHSRLLLDQTGDPRRHVAIEADLREPDRLWQKMLATELVDPDEPIALLLIAVLHIQQFDKNGSEIGPEAVARYRELLPTGSFLAVSHITDDGVPEEIFSKLVALRCRCASSSSPMIWRSRDDIGALLGNFTHLSPGMCWTPLWYPEATDSLSQDSPFTSPSESATWAGVGHKRSA</sequence>
<dbReference type="Gene3D" id="3.40.50.150">
    <property type="entry name" value="Vaccinia Virus protein VP39"/>
    <property type="match status" value="1"/>
</dbReference>
<dbReference type="InterPro" id="IPR029063">
    <property type="entry name" value="SAM-dependent_MTases_sf"/>
</dbReference>
<dbReference type="Proteomes" id="UP000199529">
    <property type="component" value="Unassembled WGS sequence"/>
</dbReference>
<dbReference type="AlphaFoldDB" id="A0A1H3APU5"/>
<dbReference type="STRING" id="418495.SAMN05216215_1009208"/>
<name>A0A1H3APU5_9PSEU</name>
<dbReference type="InterPro" id="IPR006764">
    <property type="entry name" value="SAM_dep_MeTrfase_SAV2177_type"/>
</dbReference>
<accession>A0A1H3APU5</accession>
<dbReference type="GO" id="GO:0008168">
    <property type="term" value="F:methyltransferase activity"/>
    <property type="evidence" value="ECO:0007669"/>
    <property type="project" value="UniProtKB-KW"/>
</dbReference>
<dbReference type="EMBL" id="FNOK01000009">
    <property type="protein sequence ID" value="SDX31431.1"/>
    <property type="molecule type" value="Genomic_DNA"/>
</dbReference>
<gene>
    <name evidence="2" type="ORF">SAMN05216215_1009208</name>
</gene>
<keyword evidence="2" id="KW-0808">Transferase</keyword>
<feature type="region of interest" description="Disordered" evidence="1">
    <location>
        <begin position="266"/>
        <end position="289"/>
    </location>
</feature>
<keyword evidence="2" id="KW-0489">Methyltransferase</keyword>
<dbReference type="GO" id="GO:0032259">
    <property type="term" value="P:methylation"/>
    <property type="evidence" value="ECO:0007669"/>
    <property type="project" value="UniProtKB-KW"/>
</dbReference>
<dbReference type="PIRSF" id="PIRSF017393">
    <property type="entry name" value="MTase_SAV2177"/>
    <property type="match status" value="1"/>
</dbReference>
<proteinExistence type="predicted"/>
<dbReference type="SUPFAM" id="SSF53335">
    <property type="entry name" value="S-adenosyl-L-methionine-dependent methyltransferases"/>
    <property type="match status" value="1"/>
</dbReference>